<dbReference type="PROSITE" id="PS00108">
    <property type="entry name" value="PROTEIN_KINASE_ST"/>
    <property type="match status" value="1"/>
</dbReference>
<dbReference type="GO" id="GO:0044773">
    <property type="term" value="P:mitotic DNA damage checkpoint signaling"/>
    <property type="evidence" value="ECO:0007669"/>
    <property type="project" value="TreeGrafter"/>
</dbReference>
<feature type="transmembrane region" description="Helical" evidence="1">
    <location>
        <begin position="108"/>
        <end position="131"/>
    </location>
</feature>
<keyword evidence="4" id="KW-1185">Reference proteome</keyword>
<dbReference type="Gene3D" id="3.90.180.10">
    <property type="entry name" value="Medium-chain alcohol dehydrogenases, catalytic domain"/>
    <property type="match status" value="1"/>
</dbReference>
<dbReference type="InterPro" id="IPR011009">
    <property type="entry name" value="Kinase-like_dom_sf"/>
</dbReference>
<dbReference type="SUPFAM" id="SSF56112">
    <property type="entry name" value="Protein kinase-like (PK-like)"/>
    <property type="match status" value="1"/>
</dbReference>
<evidence type="ECO:0000313" key="3">
    <source>
        <dbReference type="EMBL" id="TKA21785.1"/>
    </source>
</evidence>
<dbReference type="InterPro" id="IPR000719">
    <property type="entry name" value="Prot_kinase_dom"/>
</dbReference>
<organism evidence="3 4">
    <name type="scientific">Salinomyces thailandicus</name>
    <dbReference type="NCBI Taxonomy" id="706561"/>
    <lineage>
        <taxon>Eukaryota</taxon>
        <taxon>Fungi</taxon>
        <taxon>Dikarya</taxon>
        <taxon>Ascomycota</taxon>
        <taxon>Pezizomycotina</taxon>
        <taxon>Dothideomycetes</taxon>
        <taxon>Dothideomycetidae</taxon>
        <taxon>Mycosphaerellales</taxon>
        <taxon>Teratosphaeriaceae</taxon>
        <taxon>Salinomyces</taxon>
    </lineage>
</organism>
<dbReference type="GO" id="GO:0004674">
    <property type="term" value="F:protein serine/threonine kinase activity"/>
    <property type="evidence" value="ECO:0007669"/>
    <property type="project" value="TreeGrafter"/>
</dbReference>
<keyword evidence="1" id="KW-1133">Transmembrane helix</keyword>
<dbReference type="GO" id="GO:0005634">
    <property type="term" value="C:nucleus"/>
    <property type="evidence" value="ECO:0007669"/>
    <property type="project" value="TreeGrafter"/>
</dbReference>
<dbReference type="Proteomes" id="UP000308549">
    <property type="component" value="Unassembled WGS sequence"/>
</dbReference>
<dbReference type="SUPFAM" id="SSF50129">
    <property type="entry name" value="GroES-like"/>
    <property type="match status" value="1"/>
</dbReference>
<dbReference type="AlphaFoldDB" id="A0A4U0TJP5"/>
<gene>
    <name evidence="3" type="ORF">B0A50_08706</name>
</gene>
<evidence type="ECO:0000259" key="2">
    <source>
        <dbReference type="PROSITE" id="PS50011"/>
    </source>
</evidence>
<name>A0A4U0TJP5_9PEZI</name>
<comment type="caution">
    <text evidence="3">The sequence shown here is derived from an EMBL/GenBank/DDBJ whole genome shotgun (WGS) entry which is preliminary data.</text>
</comment>
<accession>A0A4U0TJP5</accession>
<dbReference type="GO" id="GO:0005524">
    <property type="term" value="F:ATP binding"/>
    <property type="evidence" value="ECO:0007669"/>
    <property type="project" value="InterPro"/>
</dbReference>
<dbReference type="Gene3D" id="1.10.510.10">
    <property type="entry name" value="Transferase(Phosphotransferase) domain 1"/>
    <property type="match status" value="1"/>
</dbReference>
<dbReference type="SMART" id="SM00220">
    <property type="entry name" value="S_TKc"/>
    <property type="match status" value="1"/>
</dbReference>
<evidence type="ECO:0000313" key="4">
    <source>
        <dbReference type="Proteomes" id="UP000308549"/>
    </source>
</evidence>
<keyword evidence="1" id="KW-0472">Membrane</keyword>
<dbReference type="PANTHER" id="PTHR44167:SF24">
    <property type="entry name" value="SERINE_THREONINE-PROTEIN KINASE CHK2"/>
    <property type="match status" value="1"/>
</dbReference>
<dbReference type="PROSITE" id="PS50011">
    <property type="entry name" value="PROTEIN_KINASE_DOM"/>
    <property type="match status" value="1"/>
</dbReference>
<dbReference type="OrthoDB" id="4062651at2759"/>
<keyword evidence="1" id="KW-0812">Transmembrane</keyword>
<reference evidence="3 4" key="1">
    <citation type="submission" date="2017-03" db="EMBL/GenBank/DDBJ databases">
        <title>Genomes of endolithic fungi from Antarctica.</title>
        <authorList>
            <person name="Coleine C."/>
            <person name="Masonjones S."/>
            <person name="Stajich J.E."/>
        </authorList>
    </citation>
    <scope>NUCLEOTIDE SEQUENCE [LARGE SCALE GENOMIC DNA]</scope>
    <source>
        <strain evidence="3 4">CCFEE 6315</strain>
    </source>
</reference>
<dbReference type="EMBL" id="NAJL01000101">
    <property type="protein sequence ID" value="TKA21785.1"/>
    <property type="molecule type" value="Genomic_DNA"/>
</dbReference>
<sequence>MSSPVLQDATQRQPGKGKSVIWPRFLALSSSTALSNDSGTVPYGSRSFAGTAIVQSVDDKTSQFIEGDEVLFLIEPFDLTHLNPENGTPQYLIVDNTMMMKKPRDFSLVAAASLLGSFASAVAAICIALNLSPGQMLDGNDQDADCQALLLVGGATPVGSAVAQVLRVARPNVFFLTTVGSLEEEYDEEGLIAKSTEQILLGGQYVIEHQAEDLVGHLRATLEAEGKSGVECIIDAMWQCGGREDELKGLLNTPYGRVVKARDEEHAAALLSKAGSEIFTHATQASSEVSGGHHVMAILDKMLREGDYKLPSCCDDDTTKYVAKEIPQDFAIRTNIYRRIGDFAHIRTPLDTVPEHRMCIFKYLDQNLLRLVQRDLPLMSIKRILKCALRGLALLHEKDVVHNDVKPNNILVQTQESNAGLKVEQVQLADLEDAAHVAPGGALKGAQLGNIMWRSPESHAMGPMQKPSDMFSFGIVCVYAMIQGVVFGVDKHELTAGVDEFAIVIERQISSFADEDGFQAFLSYIGEDSPWHEIFQLLKRGFGAEQPREPFELWQGDVMKNENFKSLVSGLTNFDPNKRLTAQEALSHEWFADV</sequence>
<dbReference type="InterPro" id="IPR008271">
    <property type="entry name" value="Ser/Thr_kinase_AS"/>
</dbReference>
<evidence type="ECO:0000256" key="1">
    <source>
        <dbReference type="SAM" id="Phobius"/>
    </source>
</evidence>
<proteinExistence type="predicted"/>
<dbReference type="InterPro" id="IPR011032">
    <property type="entry name" value="GroES-like_sf"/>
</dbReference>
<dbReference type="PANTHER" id="PTHR44167">
    <property type="entry name" value="OVARIAN-SPECIFIC SERINE/THREONINE-PROTEIN KINASE LOK-RELATED"/>
    <property type="match status" value="1"/>
</dbReference>
<dbReference type="Pfam" id="PF00069">
    <property type="entry name" value="Pkinase"/>
    <property type="match status" value="1"/>
</dbReference>
<protein>
    <recommendedName>
        <fullName evidence="2">Protein kinase domain-containing protein</fullName>
    </recommendedName>
</protein>
<feature type="domain" description="Protein kinase" evidence="2">
    <location>
        <begin position="244"/>
        <end position="591"/>
    </location>
</feature>